<keyword evidence="3" id="KW-1185">Reference proteome</keyword>
<proteinExistence type="predicted"/>
<gene>
    <name evidence="2" type="ORF">URODEC1_LOCUS71617</name>
</gene>
<sequence length="542" mass="60301">MDASRAGVNRAPLPAGGTSRSGAGPAAHRSRASDEPVVVRRVWRDNSGREFERVLDKLRQPRRRLFVALDLEYAADASTDVRYRPTSSADDWYHHLREYVNGGDVLQLGLVLAFEEPDKSTAVMAVEINFHLDVQSRSYNSVSIDFLQEQGHCLDEHRHRGVLPECVFAGLLQHLPFSDQSVTWITYHGDRDFGFLLRLLQSRGRGSTLLPPDRATFLHQVREKFPVFYDVRVLAQIVTHGFAGRLTKLAEDLGIGRIGEAHFAGSDAILTLSCFRNIVMRSSGQKFAARVSLLSGAEEFDMAIRCARSVDDCSAIVTVDVRGCNFEDEARRISELITSNFRIVALKVLLPKLMTGPLPTATSSPQQDYDLMKRRLGGVDTFQILIAFMNADGMVAYGRIWKFHFSLNRGAGTTDGYADPRRFAQLMASSGVSHNTKVSWVTYDGSYGMGCLIKSLMLPQGLPTDRHQYLCHCRASFPAVYDIKFIAPRCPDIGQLLAGCDGEPGVVLLLQRYRRLSAHQDFPTISSIVQGKLMVGEICVEL</sequence>
<dbReference type="Proteomes" id="UP001497457">
    <property type="component" value="Chromosome 28b"/>
</dbReference>
<evidence type="ECO:0000313" key="2">
    <source>
        <dbReference type="EMBL" id="CAL5013846.1"/>
    </source>
</evidence>
<dbReference type="SUPFAM" id="SSF53098">
    <property type="entry name" value="Ribonuclease H-like"/>
    <property type="match status" value="2"/>
</dbReference>
<evidence type="ECO:0000256" key="1">
    <source>
        <dbReference type="SAM" id="MobiDB-lite"/>
    </source>
</evidence>
<dbReference type="InterPro" id="IPR012337">
    <property type="entry name" value="RNaseH-like_sf"/>
</dbReference>
<dbReference type="EMBL" id="OZ075138">
    <property type="protein sequence ID" value="CAL5013846.1"/>
    <property type="molecule type" value="Genomic_DNA"/>
</dbReference>
<accession>A0ABC9C2K9</accession>
<organism evidence="2 3">
    <name type="scientific">Urochloa decumbens</name>
    <dbReference type="NCBI Taxonomy" id="240449"/>
    <lineage>
        <taxon>Eukaryota</taxon>
        <taxon>Viridiplantae</taxon>
        <taxon>Streptophyta</taxon>
        <taxon>Embryophyta</taxon>
        <taxon>Tracheophyta</taxon>
        <taxon>Spermatophyta</taxon>
        <taxon>Magnoliopsida</taxon>
        <taxon>Liliopsida</taxon>
        <taxon>Poales</taxon>
        <taxon>Poaceae</taxon>
        <taxon>PACMAD clade</taxon>
        <taxon>Panicoideae</taxon>
        <taxon>Panicodae</taxon>
        <taxon>Paniceae</taxon>
        <taxon>Melinidinae</taxon>
        <taxon>Urochloa</taxon>
    </lineage>
</organism>
<reference evidence="2 3" key="2">
    <citation type="submission" date="2024-10" db="EMBL/GenBank/DDBJ databases">
        <authorList>
            <person name="Ryan C."/>
        </authorList>
    </citation>
    <scope>NUCLEOTIDE SEQUENCE [LARGE SCALE GENOMIC DNA]</scope>
</reference>
<evidence type="ECO:0000313" key="3">
    <source>
        <dbReference type="Proteomes" id="UP001497457"/>
    </source>
</evidence>
<dbReference type="InterPro" id="IPR039637">
    <property type="entry name" value="CNOT7/CNOT8/Pop2"/>
</dbReference>
<dbReference type="PANTHER" id="PTHR10797">
    <property type="entry name" value="CCR4-NOT TRANSCRIPTION COMPLEX SUBUNIT"/>
    <property type="match status" value="1"/>
</dbReference>
<dbReference type="InterPro" id="IPR036397">
    <property type="entry name" value="RNaseH_sf"/>
</dbReference>
<reference evidence="3" key="1">
    <citation type="submission" date="2024-06" db="EMBL/GenBank/DDBJ databases">
        <authorList>
            <person name="Ryan C."/>
        </authorList>
    </citation>
    <scope>NUCLEOTIDE SEQUENCE [LARGE SCALE GENOMIC DNA]</scope>
</reference>
<dbReference type="Gene3D" id="3.30.420.10">
    <property type="entry name" value="Ribonuclease H-like superfamily/Ribonuclease H"/>
    <property type="match status" value="3"/>
</dbReference>
<feature type="region of interest" description="Disordered" evidence="1">
    <location>
        <begin position="1"/>
        <end position="34"/>
    </location>
</feature>
<dbReference type="AlphaFoldDB" id="A0ABC9C2K9"/>
<protein>
    <submittedName>
        <fullName evidence="2">Uncharacterized protein</fullName>
    </submittedName>
</protein>
<name>A0ABC9C2K9_9POAL</name>